<evidence type="ECO:0000256" key="5">
    <source>
        <dbReference type="SAM" id="MobiDB-lite"/>
    </source>
</evidence>
<accession>A0A1B6CEN8</accession>
<dbReference type="InterPro" id="IPR000433">
    <property type="entry name" value="Znf_ZZ"/>
</dbReference>
<protein>
    <recommendedName>
        <fullName evidence="9">ZZ-type domain-containing protein</fullName>
    </recommendedName>
</protein>
<feature type="region of interest" description="Disordered" evidence="5">
    <location>
        <begin position="311"/>
        <end position="370"/>
    </location>
</feature>
<dbReference type="GO" id="GO:0000423">
    <property type="term" value="P:mitophagy"/>
    <property type="evidence" value="ECO:0007669"/>
    <property type="project" value="TreeGrafter"/>
</dbReference>
<dbReference type="Pfam" id="PF00569">
    <property type="entry name" value="ZZ"/>
    <property type="match status" value="1"/>
</dbReference>
<dbReference type="GO" id="GO:0044753">
    <property type="term" value="C:amphisome"/>
    <property type="evidence" value="ECO:0007669"/>
    <property type="project" value="TreeGrafter"/>
</dbReference>
<feature type="domain" description="PB1" evidence="7">
    <location>
        <begin position="6"/>
        <end position="87"/>
    </location>
</feature>
<dbReference type="InterPro" id="IPR043145">
    <property type="entry name" value="Znf_ZZ_sf"/>
</dbReference>
<keyword evidence="1" id="KW-0479">Metal-binding</keyword>
<dbReference type="Gene3D" id="3.30.60.90">
    <property type="match status" value="1"/>
</dbReference>
<dbReference type="PROSITE" id="PS50135">
    <property type="entry name" value="ZF_ZZ_2"/>
    <property type="match status" value="1"/>
</dbReference>
<dbReference type="Pfam" id="PF00564">
    <property type="entry name" value="PB1"/>
    <property type="match status" value="1"/>
</dbReference>
<name>A0A1B6CEN8_9HEMI</name>
<dbReference type="InterPro" id="IPR000270">
    <property type="entry name" value="PB1_dom"/>
</dbReference>
<dbReference type="InterPro" id="IPR052260">
    <property type="entry name" value="Autophagy_Rcpt_SigReg"/>
</dbReference>
<feature type="compositionally biased region" description="Low complexity" evidence="5">
    <location>
        <begin position="234"/>
        <end position="251"/>
    </location>
</feature>
<dbReference type="SUPFAM" id="SSF57850">
    <property type="entry name" value="RING/U-box"/>
    <property type="match status" value="1"/>
</dbReference>
<feature type="non-terminal residue" evidence="8">
    <location>
        <position position="474"/>
    </location>
</feature>
<dbReference type="FunFam" id="3.30.60.90:FF:000016">
    <property type="entry name" value="Refractory to sigma P"/>
    <property type="match status" value="1"/>
</dbReference>
<feature type="compositionally biased region" description="Polar residues" evidence="5">
    <location>
        <begin position="401"/>
        <end position="418"/>
    </location>
</feature>
<keyword evidence="3" id="KW-0862">Zinc</keyword>
<evidence type="ECO:0000256" key="2">
    <source>
        <dbReference type="ARBA" id="ARBA00022771"/>
    </source>
</evidence>
<dbReference type="GO" id="GO:0016235">
    <property type="term" value="C:aggresome"/>
    <property type="evidence" value="ECO:0007669"/>
    <property type="project" value="TreeGrafter"/>
</dbReference>
<gene>
    <name evidence="8" type="ORF">g.26539</name>
</gene>
<feature type="region of interest" description="Disordered" evidence="5">
    <location>
        <begin position="398"/>
        <end position="423"/>
    </location>
</feature>
<dbReference type="SUPFAM" id="SSF54277">
    <property type="entry name" value="CAD &amp; PB1 domains"/>
    <property type="match status" value="1"/>
</dbReference>
<organism evidence="8">
    <name type="scientific">Clastoptera arizonana</name>
    <name type="common">Arizona spittle bug</name>
    <dbReference type="NCBI Taxonomy" id="38151"/>
    <lineage>
        <taxon>Eukaryota</taxon>
        <taxon>Metazoa</taxon>
        <taxon>Ecdysozoa</taxon>
        <taxon>Arthropoda</taxon>
        <taxon>Hexapoda</taxon>
        <taxon>Insecta</taxon>
        <taxon>Pterygota</taxon>
        <taxon>Neoptera</taxon>
        <taxon>Paraneoptera</taxon>
        <taxon>Hemiptera</taxon>
        <taxon>Auchenorrhyncha</taxon>
        <taxon>Cercopoidea</taxon>
        <taxon>Clastopteridae</taxon>
        <taxon>Clastoptera</taxon>
    </lineage>
</organism>
<feature type="domain" description="ZZ-type" evidence="6">
    <location>
        <begin position="108"/>
        <end position="159"/>
    </location>
</feature>
<dbReference type="GO" id="GO:0008270">
    <property type="term" value="F:zinc ion binding"/>
    <property type="evidence" value="ECO:0007669"/>
    <property type="project" value="UniProtKB-KW"/>
</dbReference>
<dbReference type="GO" id="GO:0007032">
    <property type="term" value="P:endosome organization"/>
    <property type="evidence" value="ECO:0007669"/>
    <property type="project" value="TreeGrafter"/>
</dbReference>
<feature type="region of interest" description="Disordered" evidence="5">
    <location>
        <begin position="225"/>
        <end position="274"/>
    </location>
</feature>
<dbReference type="GO" id="GO:0035973">
    <property type="term" value="P:aggrephagy"/>
    <property type="evidence" value="ECO:0007669"/>
    <property type="project" value="TreeGrafter"/>
</dbReference>
<sequence length="474" mass="52408">MAFNESVSFKAYLKLDGEADEVRRFGIEGGAATNFLYLKGKIEAVFPSLRNKDFQITWKDNDGDLVLINSDEELMLALTENSQPLHRLFITLKGGLNRGPNTTTGEAHSHITCDYCQMSPISGYRYKCLICRDYDLCANCEAKGVHSEHFMLRLPYNLGPNFWQHFSRSPQRSHKEGKGFKHGRKHRMNECPMFGGHGFRAEIPFDLRGLASYLSNFIPGTDIPQACGNPNLRTNTDNSNSQSSTNPQNNSFPHSYPQTSSDNPNSQSSNNVQNREDPHIKYLRKIGEHISAILDPMGIACTYDIKKKTGETETKSASGTNPQEPQPTTSQSGQPQGVEIPITIERSSDVHASGNNPMEIPPEQSRRPSLSDWTLINRESPSRSSSQPMDVDESRGAIPKISQSSANIPASAATSTPVENIPAPNAAISPARIYPNLNEPSAPTTPQDTLRQGIQEAVEKMVSMGFDDIDLNRL</sequence>
<evidence type="ECO:0000313" key="8">
    <source>
        <dbReference type="EMBL" id="JAS11898.1"/>
    </source>
</evidence>
<dbReference type="SMART" id="SM00666">
    <property type="entry name" value="PB1"/>
    <property type="match status" value="1"/>
</dbReference>
<evidence type="ECO:0000256" key="3">
    <source>
        <dbReference type="ARBA" id="ARBA00022833"/>
    </source>
</evidence>
<evidence type="ECO:0008006" key="9">
    <source>
        <dbReference type="Google" id="ProtNLM"/>
    </source>
</evidence>
<evidence type="ECO:0000256" key="4">
    <source>
        <dbReference type="PROSITE-ProRule" id="PRU00228"/>
    </source>
</evidence>
<reference evidence="8" key="1">
    <citation type="submission" date="2015-12" db="EMBL/GenBank/DDBJ databases">
        <title>De novo transcriptome assembly of four potential Pierce s Disease insect vectors from Arizona vineyards.</title>
        <authorList>
            <person name="Tassone E.E."/>
        </authorList>
    </citation>
    <scope>NUCLEOTIDE SEQUENCE</scope>
</reference>
<dbReference type="Gene3D" id="3.10.20.90">
    <property type="entry name" value="Phosphatidylinositol 3-kinase Catalytic Subunit, Chain A, domain 1"/>
    <property type="match status" value="1"/>
</dbReference>
<feature type="compositionally biased region" description="Low complexity" evidence="5">
    <location>
        <begin position="322"/>
        <end position="337"/>
    </location>
</feature>
<dbReference type="InterPro" id="IPR053793">
    <property type="entry name" value="PB1-like"/>
</dbReference>
<dbReference type="PROSITE" id="PS01357">
    <property type="entry name" value="ZF_ZZ_1"/>
    <property type="match status" value="1"/>
</dbReference>
<dbReference type="PANTHER" id="PTHR15090">
    <property type="entry name" value="SEQUESTOSOME 1-RELATED"/>
    <property type="match status" value="1"/>
</dbReference>
<dbReference type="SMART" id="SM00291">
    <property type="entry name" value="ZnF_ZZ"/>
    <property type="match status" value="1"/>
</dbReference>
<dbReference type="EMBL" id="GEDC01025400">
    <property type="protein sequence ID" value="JAS11898.1"/>
    <property type="molecule type" value="Transcribed_RNA"/>
</dbReference>
<evidence type="ECO:0000256" key="1">
    <source>
        <dbReference type="ARBA" id="ARBA00022723"/>
    </source>
</evidence>
<keyword evidence="2 4" id="KW-0863">Zinc-finger</keyword>
<dbReference type="PROSITE" id="PS51745">
    <property type="entry name" value="PB1"/>
    <property type="match status" value="1"/>
</dbReference>
<proteinExistence type="predicted"/>
<dbReference type="GO" id="GO:0070530">
    <property type="term" value="F:K63-linked polyubiquitin modification-dependent protein binding"/>
    <property type="evidence" value="ECO:0007669"/>
    <property type="project" value="TreeGrafter"/>
</dbReference>
<dbReference type="FunFam" id="3.10.20.90:FF:000320">
    <property type="entry name" value="Predicted protein"/>
    <property type="match status" value="1"/>
</dbReference>
<dbReference type="CDD" id="cd02340">
    <property type="entry name" value="ZZ_NBR1_like"/>
    <property type="match status" value="1"/>
</dbReference>
<dbReference type="PANTHER" id="PTHR15090:SF0">
    <property type="entry name" value="SEQUESTOSOME-1"/>
    <property type="match status" value="1"/>
</dbReference>
<evidence type="ECO:0000259" key="6">
    <source>
        <dbReference type="PROSITE" id="PS50135"/>
    </source>
</evidence>
<feature type="compositionally biased region" description="Low complexity" evidence="5">
    <location>
        <begin position="258"/>
        <end position="273"/>
    </location>
</feature>
<evidence type="ECO:0000259" key="7">
    <source>
        <dbReference type="PROSITE" id="PS51745"/>
    </source>
</evidence>
<dbReference type="AlphaFoldDB" id="A0A1B6CEN8"/>
<dbReference type="GO" id="GO:0005080">
    <property type="term" value="F:protein kinase C binding"/>
    <property type="evidence" value="ECO:0007669"/>
    <property type="project" value="TreeGrafter"/>
</dbReference>